<evidence type="ECO:0000256" key="2">
    <source>
        <dbReference type="SAM" id="Phobius"/>
    </source>
</evidence>
<feature type="compositionally biased region" description="Polar residues" evidence="1">
    <location>
        <begin position="269"/>
        <end position="279"/>
    </location>
</feature>
<dbReference type="Pfam" id="PF16976">
    <property type="entry name" value="RcpC"/>
    <property type="match status" value="1"/>
</dbReference>
<keyword evidence="2" id="KW-0812">Transmembrane</keyword>
<dbReference type="CDD" id="cd11614">
    <property type="entry name" value="SAF_CpaB_FlgA_like"/>
    <property type="match status" value="1"/>
</dbReference>
<evidence type="ECO:0000256" key="1">
    <source>
        <dbReference type="SAM" id="MobiDB-lite"/>
    </source>
</evidence>
<protein>
    <submittedName>
        <fullName evidence="4">RcpC/CpaB family pilus assembly protein</fullName>
    </submittedName>
</protein>
<evidence type="ECO:0000259" key="3">
    <source>
        <dbReference type="Pfam" id="PF16976"/>
    </source>
</evidence>
<dbReference type="EMBL" id="JAROYP010000014">
    <property type="protein sequence ID" value="MDH5163386.1"/>
    <property type="molecule type" value="Genomic_DNA"/>
</dbReference>
<sequence length="313" mass="34580">MKLSSLAQKRIIAGMAALIVVVAFYFYNNTSIQRQLAPIKVVYAKEDIPPHTKIEANMVFERVVPSQSIPPNAVTSVNEVIGKWTVDGYGITKNSLVYKGKVLETNDMPDSAILNLNEDEYAFPLLVDIETSSGNAIMPNSYVDLYFATDKTESKKPFTGKLFERIRVTSVKDSKTQNVFSAENYTESSQQGNEQKSSNQIASSTSNTNTIAKLYTLAVTEEQLDLLTKAKILGNIIPVANGRSYDEIASNDKEDATANQVYEYINDNSYNETTASNDDTAGFDEETVDQKESDPKNTEKVAKSETKEKANGN</sequence>
<keyword evidence="2" id="KW-1133">Transmembrane helix</keyword>
<gene>
    <name evidence="4" type="ORF">P5X88_20850</name>
</gene>
<accession>A0AAW6T524</accession>
<dbReference type="AlphaFoldDB" id="A0AAW6T524"/>
<keyword evidence="2" id="KW-0472">Membrane</keyword>
<feature type="transmembrane region" description="Helical" evidence="2">
    <location>
        <begin position="12"/>
        <end position="28"/>
    </location>
</feature>
<evidence type="ECO:0000313" key="4">
    <source>
        <dbReference type="EMBL" id="MDH5163386.1"/>
    </source>
</evidence>
<feature type="region of interest" description="Disordered" evidence="1">
    <location>
        <begin position="183"/>
        <end position="203"/>
    </location>
</feature>
<evidence type="ECO:0000313" key="5">
    <source>
        <dbReference type="Proteomes" id="UP001159179"/>
    </source>
</evidence>
<feature type="region of interest" description="Disordered" evidence="1">
    <location>
        <begin position="269"/>
        <end position="313"/>
    </location>
</feature>
<dbReference type="RefSeq" id="WP_280618090.1">
    <property type="nucleotide sequence ID" value="NZ_JAROYP010000014.1"/>
</dbReference>
<feature type="compositionally biased region" description="Basic and acidic residues" evidence="1">
    <location>
        <begin position="288"/>
        <end position="313"/>
    </location>
</feature>
<reference evidence="4" key="1">
    <citation type="submission" date="2023-03" db="EMBL/GenBank/DDBJ databases">
        <title>Bacterial isolates from washroom surfaces on a university campus.</title>
        <authorList>
            <person name="Holman D.B."/>
            <person name="Gzyl K.E."/>
            <person name="Taheri A.E."/>
        </authorList>
    </citation>
    <scope>NUCLEOTIDE SEQUENCE</scope>
    <source>
        <strain evidence="4">RD03</strain>
    </source>
</reference>
<comment type="caution">
    <text evidence="4">The sequence shown here is derived from an EMBL/GenBank/DDBJ whole genome shotgun (WGS) entry which is preliminary data.</text>
</comment>
<dbReference type="InterPro" id="IPR031571">
    <property type="entry name" value="RcpC_dom"/>
</dbReference>
<dbReference type="Proteomes" id="UP001159179">
    <property type="component" value="Unassembled WGS sequence"/>
</dbReference>
<feature type="domain" description="Flp pilus assembly protein RcpC/CpaB" evidence="3">
    <location>
        <begin position="116"/>
        <end position="236"/>
    </location>
</feature>
<name>A0AAW6T524_9BACI</name>
<proteinExistence type="predicted"/>
<organism evidence="4 5">
    <name type="scientific">Heyndrickxia oleronia</name>
    <dbReference type="NCBI Taxonomy" id="38875"/>
    <lineage>
        <taxon>Bacteria</taxon>
        <taxon>Bacillati</taxon>
        <taxon>Bacillota</taxon>
        <taxon>Bacilli</taxon>
        <taxon>Bacillales</taxon>
        <taxon>Bacillaceae</taxon>
        <taxon>Heyndrickxia</taxon>
    </lineage>
</organism>